<dbReference type="GO" id="GO:0016020">
    <property type="term" value="C:membrane"/>
    <property type="evidence" value="ECO:0007669"/>
    <property type="project" value="UniProtKB-SubCell"/>
</dbReference>
<organism evidence="7 8">
    <name type="scientific">Blumeria graminis f. sp. triticale</name>
    <dbReference type="NCBI Taxonomy" id="1689686"/>
    <lineage>
        <taxon>Eukaryota</taxon>
        <taxon>Fungi</taxon>
        <taxon>Dikarya</taxon>
        <taxon>Ascomycota</taxon>
        <taxon>Pezizomycotina</taxon>
        <taxon>Leotiomycetes</taxon>
        <taxon>Erysiphales</taxon>
        <taxon>Erysiphaceae</taxon>
        <taxon>Blumeria</taxon>
    </lineage>
</organism>
<keyword evidence="4" id="KW-1133">Transmembrane helix</keyword>
<evidence type="ECO:0000256" key="3">
    <source>
        <dbReference type="ARBA" id="ARBA00022692"/>
    </source>
</evidence>
<keyword evidence="3" id="KW-0812">Transmembrane</keyword>
<dbReference type="Proteomes" id="UP000683417">
    <property type="component" value="Unassembled WGS sequence"/>
</dbReference>
<evidence type="ECO:0000259" key="6">
    <source>
        <dbReference type="Pfam" id="PF04884"/>
    </source>
</evidence>
<dbReference type="InterPro" id="IPR006968">
    <property type="entry name" value="RUS_fam"/>
</dbReference>
<name>A0A9W4CXT2_BLUGR</name>
<sequence length="482" mass="53439">MSTMIPKSPKNQYFTISERNQANDQISVYRYSPGESGRIDIITPVQTKSYSRTVLNAFLPAGYPNSVTDDYLRYQIFDSLQAFSSSIAGMISSRAALESIGVGDSNASPTAVLLLSVLHESMGRITTILFAHRLGTSLEPECKMFRLAADVFIDSALIIECLSPTFPKAWRVVLFSLASILRSLCGVAAGSSKASLSAHFATQDNIGELNAKDSSQETVISLIGMLAGSVVVSHVTSKWTSWVVLSLLLVVHLYTNYLAVRAVCMRTFNRQRANLFLSVLIDNLRCKSQNDIIKDPKAIKGISISTQDVSSPRDIMLNERIFEWGGVLRWKGSKALGYCKLGVSLKSLFDSFGRRNDRTGSTTSIQAQKFQELLHIYKASSYILWYDEPSNNFLVAIKSHTENEVEIQLKAWTQALCLAKFGSVSPEEPLIDALRRTRNIAEGVVDKLISSGLLRDHGWNTQQNAMEIYPGFRATVDENDKF</sequence>
<dbReference type="PANTHER" id="PTHR12770:SF31">
    <property type="entry name" value="RUS FAMILY MEMBER 1"/>
    <property type="match status" value="1"/>
</dbReference>
<protein>
    <submittedName>
        <fullName evidence="7">BgTH12-07637</fullName>
    </submittedName>
</protein>
<evidence type="ECO:0000256" key="2">
    <source>
        <dbReference type="ARBA" id="ARBA00007558"/>
    </source>
</evidence>
<dbReference type="EMBL" id="CAJHIT010000003">
    <property type="protein sequence ID" value="CAD6500461.1"/>
    <property type="molecule type" value="Genomic_DNA"/>
</dbReference>
<evidence type="ECO:0000256" key="1">
    <source>
        <dbReference type="ARBA" id="ARBA00004370"/>
    </source>
</evidence>
<keyword evidence="5" id="KW-0472">Membrane</keyword>
<evidence type="ECO:0000313" key="8">
    <source>
        <dbReference type="Proteomes" id="UP000683417"/>
    </source>
</evidence>
<dbReference type="PANTHER" id="PTHR12770">
    <property type="entry name" value="RUS1 FAMILY PROTEIN C16ORF58"/>
    <property type="match status" value="1"/>
</dbReference>
<dbReference type="AlphaFoldDB" id="A0A9W4CXT2"/>
<reference evidence="7" key="1">
    <citation type="submission" date="2020-10" db="EMBL/GenBank/DDBJ databases">
        <authorList>
            <person name="Muller C M."/>
        </authorList>
    </citation>
    <scope>NUCLEOTIDE SEQUENCE</scope>
    <source>
        <strain evidence="7">THUN-12</strain>
    </source>
</reference>
<dbReference type="Pfam" id="PF04884">
    <property type="entry name" value="UVB_sens_prot"/>
    <property type="match status" value="1"/>
</dbReference>
<comment type="caution">
    <text evidence="7">The sequence shown here is derived from an EMBL/GenBank/DDBJ whole genome shotgun (WGS) entry which is preliminary data.</text>
</comment>
<proteinExistence type="inferred from homology"/>
<dbReference type="InterPro" id="IPR054549">
    <property type="entry name" value="UVB_sens_RUS_dom"/>
</dbReference>
<accession>A0A9W4CXT2</accession>
<evidence type="ECO:0000256" key="5">
    <source>
        <dbReference type="ARBA" id="ARBA00023136"/>
    </source>
</evidence>
<comment type="similarity">
    <text evidence="2">Belongs to the RUS1 family.</text>
</comment>
<evidence type="ECO:0000256" key="4">
    <source>
        <dbReference type="ARBA" id="ARBA00022989"/>
    </source>
</evidence>
<feature type="domain" description="Protein root UVB sensitive/RUS" evidence="6">
    <location>
        <begin position="47"/>
        <end position="281"/>
    </location>
</feature>
<comment type="subcellular location">
    <subcellularLocation>
        <location evidence="1">Membrane</location>
    </subcellularLocation>
</comment>
<gene>
    <name evidence="7" type="ORF">BGTH12_LOCUS1819</name>
</gene>
<evidence type="ECO:0000313" key="7">
    <source>
        <dbReference type="EMBL" id="CAD6500461.1"/>
    </source>
</evidence>